<organism evidence="2 3">
    <name type="scientific">Ficus carica</name>
    <name type="common">Common fig</name>
    <dbReference type="NCBI Taxonomy" id="3494"/>
    <lineage>
        <taxon>Eukaryota</taxon>
        <taxon>Viridiplantae</taxon>
        <taxon>Streptophyta</taxon>
        <taxon>Embryophyta</taxon>
        <taxon>Tracheophyta</taxon>
        <taxon>Spermatophyta</taxon>
        <taxon>Magnoliopsida</taxon>
        <taxon>eudicotyledons</taxon>
        <taxon>Gunneridae</taxon>
        <taxon>Pentapetalae</taxon>
        <taxon>rosids</taxon>
        <taxon>fabids</taxon>
        <taxon>Rosales</taxon>
        <taxon>Moraceae</taxon>
        <taxon>Ficeae</taxon>
        <taxon>Ficus</taxon>
    </lineage>
</organism>
<feature type="region of interest" description="Disordered" evidence="1">
    <location>
        <begin position="1"/>
        <end position="59"/>
    </location>
</feature>
<gene>
    <name evidence="2" type="ORF">TIFTF001_004596</name>
</gene>
<protein>
    <submittedName>
        <fullName evidence="2">Uncharacterized protein</fullName>
    </submittedName>
</protein>
<dbReference type="EMBL" id="BTGU01000004">
    <property type="protein sequence ID" value="GMN34258.1"/>
    <property type="molecule type" value="Genomic_DNA"/>
</dbReference>
<name>A0AA87ZVR0_FICCA</name>
<keyword evidence="3" id="KW-1185">Reference proteome</keyword>
<accession>A0AA87ZVR0</accession>
<dbReference type="Gramene" id="FCD_00006117-RA">
    <property type="protein sequence ID" value="FCD_00006117-RA:cds"/>
    <property type="gene ID" value="FCD_00006117"/>
</dbReference>
<feature type="compositionally biased region" description="Polar residues" evidence="1">
    <location>
        <begin position="41"/>
        <end position="55"/>
    </location>
</feature>
<dbReference type="Proteomes" id="UP001187192">
    <property type="component" value="Unassembled WGS sequence"/>
</dbReference>
<dbReference type="AlphaFoldDB" id="A0AA87ZVR0"/>
<evidence type="ECO:0000256" key="1">
    <source>
        <dbReference type="SAM" id="MobiDB-lite"/>
    </source>
</evidence>
<feature type="compositionally biased region" description="Polar residues" evidence="1">
    <location>
        <begin position="22"/>
        <end position="34"/>
    </location>
</feature>
<evidence type="ECO:0000313" key="2">
    <source>
        <dbReference type="EMBL" id="GMN34258.1"/>
    </source>
</evidence>
<comment type="caution">
    <text evidence="2">The sequence shown here is derived from an EMBL/GenBank/DDBJ whole genome shotgun (WGS) entry which is preliminary data.</text>
</comment>
<sequence>MNQTLELWKEVSSGASEEIPVQSKTQSRSSSTDNAIGRFSSPLSKTTQDGGFKTSQTKKTVVVVDLE</sequence>
<proteinExistence type="predicted"/>
<reference evidence="2" key="1">
    <citation type="submission" date="2023-07" db="EMBL/GenBank/DDBJ databases">
        <title>draft genome sequence of fig (Ficus carica).</title>
        <authorList>
            <person name="Takahashi T."/>
            <person name="Nishimura K."/>
        </authorList>
    </citation>
    <scope>NUCLEOTIDE SEQUENCE</scope>
</reference>
<evidence type="ECO:0000313" key="3">
    <source>
        <dbReference type="Proteomes" id="UP001187192"/>
    </source>
</evidence>